<keyword evidence="1 6" id="KW-0489">Methyltransferase</keyword>
<sequence length="399" mass="42195">MAHAEATAQTVSANEHHAAAPVKASWRARWRAFRSRTIARPGFQRWAAGFPLTRRIAQANTRALFDLCAGFVYSQTLFACIRLDLFHLLTDAPLTADAVAARTGLGPAQAERLLKAATALDLLGRLPDGRFTLADLGAALVGNPSVAAMIEHHALLYADLADPVALLRGEAGATRLSRYWAYADAARGDPANAAPVAAYGALMGASQDLIADDILEAYPLRGHRRLLDVGGGEGAFLKRAAAHAPDLRLMLFDLPAVAARAAAGFTEAGLGTRAETFGGAFPDDPLPRGADAVSLVRVVHDHDDDKVLALLRAAHAALAPGGTLLIAEPMAGTPGAEAMADAYFGFYLLAMGSGRCRTAMELTHLLSKAGFGRIREIPTRRPFLVRLIASNRLDGDACK</sequence>
<dbReference type="Gene3D" id="1.10.10.10">
    <property type="entry name" value="Winged helix-like DNA-binding domain superfamily/Winged helix DNA-binding domain"/>
    <property type="match status" value="1"/>
</dbReference>
<dbReference type="PROSITE" id="PS51683">
    <property type="entry name" value="SAM_OMT_II"/>
    <property type="match status" value="1"/>
</dbReference>
<evidence type="ECO:0000313" key="7">
    <source>
        <dbReference type="Proteomes" id="UP000199229"/>
    </source>
</evidence>
<accession>A0A1I2V6Y1</accession>
<dbReference type="InterPro" id="IPR016461">
    <property type="entry name" value="COMT-like"/>
</dbReference>
<dbReference type="OrthoDB" id="7418600at2"/>
<dbReference type="GO" id="GO:0008171">
    <property type="term" value="F:O-methyltransferase activity"/>
    <property type="evidence" value="ECO:0007669"/>
    <property type="project" value="InterPro"/>
</dbReference>
<proteinExistence type="predicted"/>
<evidence type="ECO:0000256" key="2">
    <source>
        <dbReference type="ARBA" id="ARBA00022679"/>
    </source>
</evidence>
<dbReference type="GO" id="GO:0046983">
    <property type="term" value="F:protein dimerization activity"/>
    <property type="evidence" value="ECO:0007669"/>
    <property type="project" value="InterPro"/>
</dbReference>
<gene>
    <name evidence="6" type="ORF">SAMN05192565_11342</name>
</gene>
<evidence type="ECO:0000256" key="1">
    <source>
        <dbReference type="ARBA" id="ARBA00022603"/>
    </source>
</evidence>
<dbReference type="SUPFAM" id="SSF53335">
    <property type="entry name" value="S-adenosyl-L-methionine-dependent methyltransferases"/>
    <property type="match status" value="1"/>
</dbReference>
<dbReference type="SUPFAM" id="SSF46785">
    <property type="entry name" value="Winged helix' DNA-binding domain"/>
    <property type="match status" value="1"/>
</dbReference>
<dbReference type="Proteomes" id="UP000199229">
    <property type="component" value="Unassembled WGS sequence"/>
</dbReference>
<feature type="domain" description="O-methyltransferase C-terminal" evidence="4">
    <location>
        <begin position="196"/>
        <end position="371"/>
    </location>
</feature>
<dbReference type="PANTHER" id="PTHR43712:SF2">
    <property type="entry name" value="O-METHYLTRANSFERASE CICE"/>
    <property type="match status" value="1"/>
</dbReference>
<name>A0A1I2V6Y1_9HYPH</name>
<dbReference type="InterPro" id="IPR036388">
    <property type="entry name" value="WH-like_DNA-bd_sf"/>
</dbReference>
<dbReference type="GO" id="GO:0032259">
    <property type="term" value="P:methylation"/>
    <property type="evidence" value="ECO:0007669"/>
    <property type="project" value="UniProtKB-KW"/>
</dbReference>
<dbReference type="STRING" id="582675.SAMN05192565_11342"/>
<dbReference type="AlphaFoldDB" id="A0A1I2V6Y1"/>
<dbReference type="Pfam" id="PF00891">
    <property type="entry name" value="Methyltransf_2"/>
    <property type="match status" value="1"/>
</dbReference>
<dbReference type="InterPro" id="IPR036390">
    <property type="entry name" value="WH_DNA-bd_sf"/>
</dbReference>
<dbReference type="InterPro" id="IPR012967">
    <property type="entry name" value="COMT_dimerisation"/>
</dbReference>
<feature type="domain" description="O-methyltransferase dimerisation" evidence="5">
    <location>
        <begin position="66"/>
        <end position="141"/>
    </location>
</feature>
<keyword evidence="2 6" id="KW-0808">Transferase</keyword>
<evidence type="ECO:0000259" key="4">
    <source>
        <dbReference type="Pfam" id="PF00891"/>
    </source>
</evidence>
<protein>
    <submittedName>
        <fullName evidence="6">Demethylspheroidene O-methyltransferase</fullName>
    </submittedName>
</protein>
<dbReference type="PANTHER" id="PTHR43712">
    <property type="entry name" value="PUTATIVE (AFU_ORTHOLOGUE AFUA_4G14580)-RELATED"/>
    <property type="match status" value="1"/>
</dbReference>
<dbReference type="EMBL" id="FOPM01000013">
    <property type="protein sequence ID" value="SFG84179.1"/>
    <property type="molecule type" value="Genomic_DNA"/>
</dbReference>
<dbReference type="Gene3D" id="3.40.50.150">
    <property type="entry name" value="Vaccinia Virus protein VP39"/>
    <property type="match status" value="1"/>
</dbReference>
<dbReference type="RefSeq" id="WP_091972330.1">
    <property type="nucleotide sequence ID" value="NZ_FOPM01000013.1"/>
</dbReference>
<keyword evidence="7" id="KW-1185">Reference proteome</keyword>
<keyword evidence="3" id="KW-0949">S-adenosyl-L-methionine</keyword>
<evidence type="ECO:0000259" key="5">
    <source>
        <dbReference type="Pfam" id="PF08100"/>
    </source>
</evidence>
<dbReference type="Pfam" id="PF08100">
    <property type="entry name" value="Dimerisation"/>
    <property type="match status" value="1"/>
</dbReference>
<dbReference type="InterPro" id="IPR029063">
    <property type="entry name" value="SAM-dependent_MTases_sf"/>
</dbReference>
<evidence type="ECO:0000256" key="3">
    <source>
        <dbReference type="ARBA" id="ARBA00022691"/>
    </source>
</evidence>
<dbReference type="InterPro" id="IPR001077">
    <property type="entry name" value="COMT_C"/>
</dbReference>
<reference evidence="7" key="1">
    <citation type="submission" date="2016-10" db="EMBL/GenBank/DDBJ databases">
        <authorList>
            <person name="Varghese N."/>
            <person name="Submissions S."/>
        </authorList>
    </citation>
    <scope>NUCLEOTIDE SEQUENCE [LARGE SCALE GENOMIC DNA]</scope>
    <source>
        <strain evidence="7">Gh-105</strain>
    </source>
</reference>
<organism evidence="6 7">
    <name type="scientific">Methylobacterium gossipiicola</name>
    <dbReference type="NCBI Taxonomy" id="582675"/>
    <lineage>
        <taxon>Bacteria</taxon>
        <taxon>Pseudomonadati</taxon>
        <taxon>Pseudomonadota</taxon>
        <taxon>Alphaproteobacteria</taxon>
        <taxon>Hyphomicrobiales</taxon>
        <taxon>Methylobacteriaceae</taxon>
        <taxon>Methylobacterium</taxon>
    </lineage>
</organism>
<evidence type="ECO:0000313" key="6">
    <source>
        <dbReference type="EMBL" id="SFG84179.1"/>
    </source>
</evidence>